<feature type="compositionally biased region" description="Basic and acidic residues" evidence="1">
    <location>
        <begin position="1"/>
        <end position="22"/>
    </location>
</feature>
<feature type="region of interest" description="Disordered" evidence="1">
    <location>
        <begin position="1"/>
        <end position="47"/>
    </location>
</feature>
<feature type="compositionally biased region" description="Acidic residues" evidence="1">
    <location>
        <begin position="33"/>
        <end position="42"/>
    </location>
</feature>
<sequence length="303" mass="34982">MPEGRRQTEPRVVHPKSERRPFESPVGPLFVTEGDEDGDESEPQLHHAPVIPLRRKLTTIETVVTPAPSYDGTPTFAAYVKPTTVQPDDWNYSSQRQAPFGMAVYDITPTATPTQAAKLAHALSRHARRHNREWGRDRIEVVCFPLPSHLTCQERAQACIDHHGHEIRNRAVMDDIDDAKFWFLPEDFDNEWYSRSIIVIDRLENTWEDSFGYDDRTIQHEDENSGSSFGSFATVRWRPREETWEYYEDELRPENRVIMRKYGLESIGEMLGLDGIGNSIRGFYEHFAPDGVLDRELAVARTR</sequence>
<organism evidence="2 3">
    <name type="scientific">Colletotrichum lupini</name>
    <dbReference type="NCBI Taxonomy" id="145971"/>
    <lineage>
        <taxon>Eukaryota</taxon>
        <taxon>Fungi</taxon>
        <taxon>Dikarya</taxon>
        <taxon>Ascomycota</taxon>
        <taxon>Pezizomycotina</taxon>
        <taxon>Sordariomycetes</taxon>
        <taxon>Hypocreomycetidae</taxon>
        <taxon>Glomerellales</taxon>
        <taxon>Glomerellaceae</taxon>
        <taxon>Colletotrichum</taxon>
        <taxon>Colletotrichum acutatum species complex</taxon>
    </lineage>
</organism>
<evidence type="ECO:0000313" key="3">
    <source>
        <dbReference type="Proteomes" id="UP000830671"/>
    </source>
</evidence>
<gene>
    <name evidence="2" type="ORF">CLUP02_01989</name>
</gene>
<dbReference type="AlphaFoldDB" id="A0A9Q8WAF0"/>
<dbReference type="Proteomes" id="UP000830671">
    <property type="component" value="Chromosome 1"/>
</dbReference>
<reference evidence="2" key="1">
    <citation type="journal article" date="2021" name="Mol. Plant Microbe Interact.">
        <title>Complete Genome Sequence of the Plant-Pathogenic Fungus Colletotrichum lupini.</title>
        <authorList>
            <person name="Baroncelli R."/>
            <person name="Pensec F."/>
            <person name="Da Lio D."/>
            <person name="Boufleur T."/>
            <person name="Vicente I."/>
            <person name="Sarrocco S."/>
            <person name="Picot A."/>
            <person name="Baraldi E."/>
            <person name="Sukno S."/>
            <person name="Thon M."/>
            <person name="Le Floch G."/>
        </authorList>
    </citation>
    <scope>NUCLEOTIDE SEQUENCE</scope>
    <source>
        <strain evidence="2">IMI 504893</strain>
    </source>
</reference>
<dbReference type="GeneID" id="73336034"/>
<dbReference type="RefSeq" id="XP_049136981.1">
    <property type="nucleotide sequence ID" value="XM_049281024.1"/>
</dbReference>
<name>A0A9Q8WAF0_9PEZI</name>
<dbReference type="KEGG" id="clup:CLUP02_01989"/>
<dbReference type="EMBL" id="CP019471">
    <property type="protein sequence ID" value="UQC75335.1"/>
    <property type="molecule type" value="Genomic_DNA"/>
</dbReference>
<keyword evidence="3" id="KW-1185">Reference proteome</keyword>
<protein>
    <submittedName>
        <fullName evidence="2">Uncharacterized protein</fullName>
    </submittedName>
</protein>
<evidence type="ECO:0000313" key="2">
    <source>
        <dbReference type="EMBL" id="UQC75335.1"/>
    </source>
</evidence>
<proteinExistence type="predicted"/>
<accession>A0A9Q8WAF0</accession>
<evidence type="ECO:0000256" key="1">
    <source>
        <dbReference type="SAM" id="MobiDB-lite"/>
    </source>
</evidence>